<feature type="chain" id="PRO_5041311940" evidence="1">
    <location>
        <begin position="23"/>
        <end position="90"/>
    </location>
</feature>
<organism evidence="2 3">
    <name type="scientific">Steinernema hermaphroditum</name>
    <dbReference type="NCBI Taxonomy" id="289476"/>
    <lineage>
        <taxon>Eukaryota</taxon>
        <taxon>Metazoa</taxon>
        <taxon>Ecdysozoa</taxon>
        <taxon>Nematoda</taxon>
        <taxon>Chromadorea</taxon>
        <taxon>Rhabditida</taxon>
        <taxon>Tylenchina</taxon>
        <taxon>Panagrolaimomorpha</taxon>
        <taxon>Strongyloidoidea</taxon>
        <taxon>Steinernematidae</taxon>
        <taxon>Steinernema</taxon>
    </lineage>
</organism>
<name>A0AA39LN14_9BILA</name>
<gene>
    <name evidence="2" type="ORF">QR680_016873</name>
</gene>
<dbReference type="EMBL" id="JAUCMV010000004">
    <property type="protein sequence ID" value="KAK0403352.1"/>
    <property type="molecule type" value="Genomic_DNA"/>
</dbReference>
<sequence length="90" mass="10104">MVFKKIALLLFLGVVILQVCTAAPIEGYLAGLENEKVDKFLEYLKNFRESEEDSFWEAAWNVLKKFGVMAAQAFKNYGKSIARVSPSPAN</sequence>
<protein>
    <submittedName>
        <fullName evidence="2">Uncharacterized protein</fullName>
    </submittedName>
</protein>
<keyword evidence="1" id="KW-0732">Signal</keyword>
<evidence type="ECO:0000313" key="3">
    <source>
        <dbReference type="Proteomes" id="UP001175271"/>
    </source>
</evidence>
<proteinExistence type="predicted"/>
<evidence type="ECO:0000313" key="2">
    <source>
        <dbReference type="EMBL" id="KAK0403352.1"/>
    </source>
</evidence>
<evidence type="ECO:0000256" key="1">
    <source>
        <dbReference type="SAM" id="SignalP"/>
    </source>
</evidence>
<comment type="caution">
    <text evidence="2">The sequence shown here is derived from an EMBL/GenBank/DDBJ whole genome shotgun (WGS) entry which is preliminary data.</text>
</comment>
<reference evidence="2" key="1">
    <citation type="submission" date="2023-06" db="EMBL/GenBank/DDBJ databases">
        <title>Genomic analysis of the entomopathogenic nematode Steinernema hermaphroditum.</title>
        <authorList>
            <person name="Schwarz E.M."/>
            <person name="Heppert J.K."/>
            <person name="Baniya A."/>
            <person name="Schwartz H.T."/>
            <person name="Tan C.-H."/>
            <person name="Antoshechkin I."/>
            <person name="Sternberg P.W."/>
            <person name="Goodrich-Blair H."/>
            <person name="Dillman A.R."/>
        </authorList>
    </citation>
    <scope>NUCLEOTIDE SEQUENCE</scope>
    <source>
        <strain evidence="2">PS9179</strain>
        <tissue evidence="2">Whole animal</tissue>
    </source>
</reference>
<feature type="signal peptide" evidence="1">
    <location>
        <begin position="1"/>
        <end position="22"/>
    </location>
</feature>
<accession>A0AA39LN14</accession>
<keyword evidence="3" id="KW-1185">Reference proteome</keyword>
<dbReference type="AlphaFoldDB" id="A0AA39LN14"/>
<dbReference type="Proteomes" id="UP001175271">
    <property type="component" value="Unassembled WGS sequence"/>
</dbReference>